<keyword evidence="3" id="KW-1185">Reference proteome</keyword>
<organism evidence="2 3">
    <name type="scientific">Thiomicrorhabdus xiamenensis</name>
    <dbReference type="NCBI Taxonomy" id="2739063"/>
    <lineage>
        <taxon>Bacteria</taxon>
        <taxon>Pseudomonadati</taxon>
        <taxon>Pseudomonadota</taxon>
        <taxon>Gammaproteobacteria</taxon>
        <taxon>Thiotrichales</taxon>
        <taxon>Piscirickettsiaceae</taxon>
        <taxon>Thiomicrorhabdus</taxon>
    </lineage>
</organism>
<dbReference type="PROSITE" id="PS50883">
    <property type="entry name" value="EAL"/>
    <property type="match status" value="1"/>
</dbReference>
<name>A0A7D4TFX0_9GAMM</name>
<evidence type="ECO:0000259" key="1">
    <source>
        <dbReference type="PROSITE" id="PS50883"/>
    </source>
</evidence>
<dbReference type="AlphaFoldDB" id="A0A7D4TFX0"/>
<dbReference type="PANTHER" id="PTHR33121">
    <property type="entry name" value="CYCLIC DI-GMP PHOSPHODIESTERASE PDEF"/>
    <property type="match status" value="1"/>
</dbReference>
<dbReference type="GO" id="GO:0071111">
    <property type="term" value="F:cyclic-guanylate-specific phosphodiesterase activity"/>
    <property type="evidence" value="ECO:0007669"/>
    <property type="project" value="InterPro"/>
</dbReference>
<accession>A0A7D4TFX0</accession>
<reference evidence="2 3" key="1">
    <citation type="submission" date="2020-05" db="EMBL/GenBank/DDBJ databases">
        <title>Thiomicrorhabdus sediminis sp.nov. and Thiomicrorhabdus xiamenensis sp.nov., novel sulfur-oxidizing bacteria isolated from coastal sediment.</title>
        <authorList>
            <person name="Liu X."/>
        </authorList>
    </citation>
    <scope>NUCLEOTIDE SEQUENCE [LARGE SCALE GENOMIC DNA]</scope>
    <source>
        <strain evidence="2 3">G2</strain>
    </source>
</reference>
<dbReference type="InterPro" id="IPR050706">
    <property type="entry name" value="Cyclic-di-GMP_PDE-like"/>
</dbReference>
<proteinExistence type="predicted"/>
<evidence type="ECO:0000313" key="2">
    <source>
        <dbReference type="EMBL" id="QKI90307.1"/>
    </source>
</evidence>
<dbReference type="InterPro" id="IPR001633">
    <property type="entry name" value="EAL_dom"/>
</dbReference>
<feature type="domain" description="EAL" evidence="1">
    <location>
        <begin position="16"/>
        <end position="262"/>
    </location>
</feature>
<dbReference type="InterPro" id="IPR035919">
    <property type="entry name" value="EAL_sf"/>
</dbReference>
<dbReference type="PANTHER" id="PTHR33121:SF15">
    <property type="entry name" value="BLUE LIGHT- AND TEMPERATURE-REGULATED ANTIREPRESSOR BLUF"/>
    <property type="match status" value="1"/>
</dbReference>
<dbReference type="CDD" id="cd01948">
    <property type="entry name" value="EAL"/>
    <property type="match status" value="1"/>
</dbReference>
<dbReference type="SUPFAM" id="SSF141868">
    <property type="entry name" value="EAL domain-like"/>
    <property type="match status" value="1"/>
</dbReference>
<evidence type="ECO:0000313" key="3">
    <source>
        <dbReference type="Proteomes" id="UP000504724"/>
    </source>
</evidence>
<dbReference type="SMART" id="SM00052">
    <property type="entry name" value="EAL"/>
    <property type="match status" value="1"/>
</dbReference>
<sequence length="263" mass="30147">MKVDDLLRYRDSAGRKFTLDCEKCAACIDFDFSYAFQPIVDLDKQEIFGYEALVRGVNNEPAREILSRVNEKNRYAFDQICRQKAIRIASELGLDKVLSINFLPNAVYQPEHCIQSTLQVANEVNFPTRLLMFEVTESEEVVDRKHLTNIFRYYQAQGFIVALDDFGAGHAGLNMLASFVPQILKIDRELIQNIDSNPVKQVIVRHLVQTCQELNVSVLAEGVETREELDYIRTLGVSLYQGYLFAKPGFESLPVIEDWSVYF</sequence>
<gene>
    <name evidence="2" type="ORF">HQN79_05740</name>
</gene>
<dbReference type="Pfam" id="PF00563">
    <property type="entry name" value="EAL"/>
    <property type="match status" value="1"/>
</dbReference>
<dbReference type="Gene3D" id="3.20.20.450">
    <property type="entry name" value="EAL domain"/>
    <property type="match status" value="1"/>
</dbReference>
<dbReference type="KEGG" id="txa:HQN79_05740"/>
<dbReference type="Proteomes" id="UP000504724">
    <property type="component" value="Chromosome"/>
</dbReference>
<protein>
    <submittedName>
        <fullName evidence="2">EAL domain-containing protein</fullName>
    </submittedName>
</protein>
<dbReference type="EMBL" id="CP054020">
    <property type="protein sequence ID" value="QKI90307.1"/>
    <property type="molecule type" value="Genomic_DNA"/>
</dbReference>